<accession>A0A9D1HT88</accession>
<reference evidence="7" key="1">
    <citation type="submission" date="2020-10" db="EMBL/GenBank/DDBJ databases">
        <authorList>
            <person name="Gilroy R."/>
        </authorList>
    </citation>
    <scope>NUCLEOTIDE SEQUENCE</scope>
    <source>
        <strain evidence="7">CHK197-8231</strain>
    </source>
</reference>
<feature type="active site" evidence="5">
    <location>
        <position position="370"/>
    </location>
</feature>
<protein>
    <submittedName>
        <fullName evidence="7">23S rRNA (Uracil(1939)-C(5))-methyltransferase RlmD</fullName>
        <ecNumber evidence="7">2.1.1.190</ecNumber>
    </submittedName>
</protein>
<comment type="caution">
    <text evidence="7">The sequence shown here is derived from an EMBL/GenBank/DDBJ whole genome shotgun (WGS) entry which is preliminary data.</text>
</comment>
<feature type="binding site" evidence="4">
    <location>
        <position position="248"/>
    </location>
    <ligand>
        <name>S-adenosyl-L-methionine</name>
        <dbReference type="ChEBI" id="CHEBI:59789"/>
    </ligand>
</feature>
<dbReference type="InterPro" id="IPR010280">
    <property type="entry name" value="U5_MeTrfase_fam"/>
</dbReference>
<keyword evidence="3 4" id="KW-0949">S-adenosyl-L-methionine</keyword>
<sequence>MEKHILKIEKLDHSGRGIAHCCDKIVFVPYALIDEVVEVEIVKEKKSWMEGRMIRILESSERRINPTCPYYDVCGGCDVMHMSYQDQIAWKEEKVKEIMQKFAGLSPSAISHLIPCEQEKNYRNKLVLQVKDDIGFFEKRSHHLVKIEECQISDARINEVLRTIRSRIPLTNVYQIMIRASKNTDDIMVVFDVSKPFIIENVVSILKDKVSSIIMKQNHKYKTVFGKNDIVEKLNGVSFQIASDAFFQVNTKQTEKLYQAVKDAFVLSHDDVVLDLYCGTGTIGIFLAPFVKQVIGVEVNAQAIESAKKNQELNKVSNIEWKLGKVEDVIPGLQVDPNVVIVDPPRSGLDVKTIERIKDWNVEKVVYVSCDPVTLARDLKMLQEKYVVVKIVPVDMFPQTKHVECVCALERR</sequence>
<dbReference type="NCBIfam" id="TIGR00479">
    <property type="entry name" value="rumA"/>
    <property type="match status" value="1"/>
</dbReference>
<dbReference type="EC" id="2.1.1.190" evidence="7"/>
<evidence type="ECO:0000256" key="5">
    <source>
        <dbReference type="PROSITE-ProRule" id="PRU10015"/>
    </source>
</evidence>
<dbReference type="InterPro" id="IPR002792">
    <property type="entry name" value="TRAM_dom"/>
</dbReference>
<dbReference type="FunFam" id="2.40.50.140:FF:000097">
    <property type="entry name" value="23S rRNA (uracil(1939)-C(5))-methyltransferase RlmD"/>
    <property type="match status" value="1"/>
</dbReference>
<dbReference type="GO" id="GO:0070041">
    <property type="term" value="F:rRNA (uridine-C5-)-methyltransferase activity"/>
    <property type="evidence" value="ECO:0007669"/>
    <property type="project" value="UniProtKB-ARBA"/>
</dbReference>
<dbReference type="Gene3D" id="2.40.50.1070">
    <property type="match status" value="1"/>
</dbReference>
<proteinExistence type="inferred from homology"/>
<dbReference type="AlphaFoldDB" id="A0A9D1HT88"/>
<dbReference type="PROSITE" id="PS01230">
    <property type="entry name" value="TRMA_1"/>
    <property type="match status" value="1"/>
</dbReference>
<dbReference type="SUPFAM" id="SSF53335">
    <property type="entry name" value="S-adenosyl-L-methionine-dependent methyltransferases"/>
    <property type="match status" value="1"/>
</dbReference>
<feature type="binding site" evidence="4">
    <location>
        <position position="343"/>
    </location>
    <ligand>
        <name>S-adenosyl-L-methionine</name>
        <dbReference type="ChEBI" id="CHEBI:59789"/>
    </ligand>
</feature>
<feature type="binding site" evidence="4">
    <location>
        <position position="277"/>
    </location>
    <ligand>
        <name>S-adenosyl-L-methionine</name>
        <dbReference type="ChEBI" id="CHEBI:59789"/>
    </ligand>
</feature>
<reference evidence="7" key="2">
    <citation type="journal article" date="2021" name="PeerJ">
        <title>Extensive microbial diversity within the chicken gut microbiome revealed by metagenomics and culture.</title>
        <authorList>
            <person name="Gilroy R."/>
            <person name="Ravi A."/>
            <person name="Getino M."/>
            <person name="Pursley I."/>
            <person name="Horton D.L."/>
            <person name="Alikhan N.F."/>
            <person name="Baker D."/>
            <person name="Gharbi K."/>
            <person name="Hall N."/>
            <person name="Watson M."/>
            <person name="Adriaenssens E.M."/>
            <person name="Foster-Nyarko E."/>
            <person name="Jarju S."/>
            <person name="Secka A."/>
            <person name="Antonio M."/>
            <person name="Oren A."/>
            <person name="Chaudhuri R.R."/>
            <person name="La Ragione R."/>
            <person name="Hildebrand F."/>
            <person name="Pallen M.J."/>
        </authorList>
    </citation>
    <scope>NUCLEOTIDE SEQUENCE</scope>
    <source>
        <strain evidence="7">CHK197-8231</strain>
    </source>
</reference>
<dbReference type="FunFam" id="3.40.50.150:FF:000009">
    <property type="entry name" value="23S rRNA (Uracil(1939)-C(5))-methyltransferase RlmD"/>
    <property type="match status" value="1"/>
</dbReference>
<evidence type="ECO:0000256" key="3">
    <source>
        <dbReference type="ARBA" id="ARBA00022691"/>
    </source>
</evidence>
<feature type="binding site" evidence="4">
    <location>
        <position position="298"/>
    </location>
    <ligand>
        <name>S-adenosyl-L-methionine</name>
        <dbReference type="ChEBI" id="CHEBI:59789"/>
    </ligand>
</feature>
<dbReference type="InterPro" id="IPR012340">
    <property type="entry name" value="NA-bd_OB-fold"/>
</dbReference>
<dbReference type="Pfam" id="PF05958">
    <property type="entry name" value="tRNA_U5-meth_tr"/>
    <property type="match status" value="1"/>
</dbReference>
<keyword evidence="1 4" id="KW-0489">Methyltransferase</keyword>
<dbReference type="InterPro" id="IPR029063">
    <property type="entry name" value="SAM-dependent_MTases_sf"/>
</dbReference>
<feature type="domain" description="TRAM" evidence="6">
    <location>
        <begin position="1"/>
        <end position="55"/>
    </location>
</feature>
<keyword evidence="2 4" id="KW-0808">Transferase</keyword>
<dbReference type="Proteomes" id="UP000824087">
    <property type="component" value="Unassembled WGS sequence"/>
</dbReference>
<comment type="similarity">
    <text evidence="4">Belongs to the class I-like SAM-binding methyltransferase superfamily. RNA M5U methyltransferase family.</text>
</comment>
<dbReference type="EMBL" id="DVML01000007">
    <property type="protein sequence ID" value="HIU22106.1"/>
    <property type="molecule type" value="Genomic_DNA"/>
</dbReference>
<feature type="active site" description="Nucleophile" evidence="4">
    <location>
        <position position="370"/>
    </location>
</feature>
<dbReference type="PANTHER" id="PTHR11061:SF30">
    <property type="entry name" value="TRNA (URACIL(54)-C(5))-METHYLTRANSFERASE"/>
    <property type="match status" value="1"/>
</dbReference>
<evidence type="ECO:0000259" key="6">
    <source>
        <dbReference type="PROSITE" id="PS50926"/>
    </source>
</evidence>
<dbReference type="Gene3D" id="3.40.50.150">
    <property type="entry name" value="Vaccinia Virus protein VP39"/>
    <property type="match status" value="1"/>
</dbReference>
<dbReference type="InterPro" id="IPR030391">
    <property type="entry name" value="MeTrfase_TrmA_CS"/>
</dbReference>
<dbReference type="PROSITE" id="PS50926">
    <property type="entry name" value="TRAM"/>
    <property type="match status" value="1"/>
</dbReference>
<dbReference type="GO" id="GO:0070475">
    <property type="term" value="P:rRNA base methylation"/>
    <property type="evidence" value="ECO:0007669"/>
    <property type="project" value="TreeGrafter"/>
</dbReference>
<name>A0A9D1HT88_9BACT</name>
<evidence type="ECO:0000256" key="1">
    <source>
        <dbReference type="ARBA" id="ARBA00022603"/>
    </source>
</evidence>
<dbReference type="Gene3D" id="2.40.50.140">
    <property type="entry name" value="Nucleic acid-binding proteins"/>
    <property type="match status" value="1"/>
</dbReference>
<evidence type="ECO:0000256" key="2">
    <source>
        <dbReference type="ARBA" id="ARBA00022679"/>
    </source>
</evidence>
<evidence type="ECO:0000313" key="7">
    <source>
        <dbReference type="EMBL" id="HIU22106.1"/>
    </source>
</evidence>
<dbReference type="PROSITE" id="PS01231">
    <property type="entry name" value="TRMA_2"/>
    <property type="match status" value="1"/>
</dbReference>
<evidence type="ECO:0000256" key="4">
    <source>
        <dbReference type="PROSITE-ProRule" id="PRU01024"/>
    </source>
</evidence>
<evidence type="ECO:0000313" key="8">
    <source>
        <dbReference type="Proteomes" id="UP000824087"/>
    </source>
</evidence>
<dbReference type="CDD" id="cd02440">
    <property type="entry name" value="AdoMet_MTases"/>
    <property type="match status" value="1"/>
</dbReference>
<organism evidence="7 8">
    <name type="scientific">Candidatus Fimihabitans intestinipullorum</name>
    <dbReference type="NCBI Taxonomy" id="2840820"/>
    <lineage>
        <taxon>Bacteria</taxon>
        <taxon>Bacillati</taxon>
        <taxon>Mycoplasmatota</taxon>
        <taxon>Mycoplasmatota incertae sedis</taxon>
        <taxon>Candidatus Fimihabitans</taxon>
    </lineage>
</organism>
<dbReference type="SUPFAM" id="SSF50249">
    <property type="entry name" value="Nucleic acid-binding proteins"/>
    <property type="match status" value="1"/>
</dbReference>
<dbReference type="PANTHER" id="PTHR11061">
    <property type="entry name" value="RNA M5U METHYLTRANSFERASE"/>
    <property type="match status" value="1"/>
</dbReference>
<dbReference type="Pfam" id="PF01938">
    <property type="entry name" value="TRAM"/>
    <property type="match status" value="1"/>
</dbReference>
<gene>
    <name evidence="7" type="primary">rlmD</name>
    <name evidence="7" type="ORF">IAD49_00845</name>
</gene>
<dbReference type="PROSITE" id="PS51687">
    <property type="entry name" value="SAM_MT_RNA_M5U"/>
    <property type="match status" value="1"/>
</dbReference>
<dbReference type="InterPro" id="IPR030390">
    <property type="entry name" value="MeTrfase_TrmA_AS"/>
</dbReference>